<feature type="disulfide bond" evidence="2">
    <location>
        <begin position="61"/>
        <end position="86"/>
    </location>
</feature>
<dbReference type="CDD" id="cd01823">
    <property type="entry name" value="SEST_like"/>
    <property type="match status" value="1"/>
</dbReference>
<dbReference type="EMBL" id="BMVG01000001">
    <property type="protein sequence ID" value="GHD98985.1"/>
    <property type="molecule type" value="Genomic_DNA"/>
</dbReference>
<evidence type="ECO:0000256" key="3">
    <source>
        <dbReference type="SAM" id="SignalP"/>
    </source>
</evidence>
<sequence>MRHSRIVACSSSLLLATACLSAAPTTVEGAPLTAAMRYVALGDSYSAGVGAGDYLPGRTACKRSSRAYPVLWAEAHGASSFAFPACNGAQADDVRSGQLGPLGPRTRLVTLTVGGSDSGFASVMATCALGGTSLCLSAVDRARSTVDRSLVHALDRLYSAIRDRAPAARVVVLGYPRFYHLSGGCQVGLQDRARAAVNDGVDHLDTVIARLAAAHGFTFADVRPAFAGHEICSRSPWMRGVDIPIVTESYHPTAPGQAHGYLAALDRVT</sequence>
<feature type="active site" evidence="1">
    <location>
        <position position="251"/>
    </location>
</feature>
<evidence type="ECO:0000259" key="4">
    <source>
        <dbReference type="Pfam" id="PF13472"/>
    </source>
</evidence>
<dbReference type="Proteomes" id="UP000655443">
    <property type="component" value="Unassembled WGS sequence"/>
</dbReference>
<reference evidence="5" key="2">
    <citation type="submission" date="2020-09" db="EMBL/GenBank/DDBJ databases">
        <authorList>
            <person name="Sun Q."/>
            <person name="Ohkuma M."/>
        </authorList>
    </citation>
    <scope>NUCLEOTIDE SEQUENCE</scope>
    <source>
        <strain evidence="5">JCM 4714</strain>
    </source>
</reference>
<comment type="caution">
    <text evidence="5">The sequence shown here is derived from an EMBL/GenBank/DDBJ whole genome shotgun (WGS) entry which is preliminary data.</text>
</comment>
<evidence type="ECO:0000256" key="1">
    <source>
        <dbReference type="PIRSR" id="PIRSR637460-1"/>
    </source>
</evidence>
<keyword evidence="3" id="KW-0732">Signal</keyword>
<dbReference type="RefSeq" id="WP_189948560.1">
    <property type="nucleotide sequence ID" value="NZ_BMVG01000001.1"/>
</dbReference>
<feature type="domain" description="SGNH hydrolase-type esterase" evidence="4">
    <location>
        <begin position="40"/>
        <end position="258"/>
    </location>
</feature>
<reference evidence="5" key="1">
    <citation type="journal article" date="2014" name="Int. J. Syst. Evol. Microbiol.">
        <title>Complete genome sequence of Corynebacterium casei LMG S-19264T (=DSM 44701T), isolated from a smear-ripened cheese.</title>
        <authorList>
            <consortium name="US DOE Joint Genome Institute (JGI-PGF)"/>
            <person name="Walter F."/>
            <person name="Albersmeier A."/>
            <person name="Kalinowski J."/>
            <person name="Ruckert C."/>
        </authorList>
    </citation>
    <scope>NUCLEOTIDE SEQUENCE</scope>
    <source>
        <strain evidence="5">JCM 4714</strain>
    </source>
</reference>
<feature type="signal peptide" evidence="3">
    <location>
        <begin position="1"/>
        <end position="22"/>
    </location>
</feature>
<feature type="disulfide bond" evidence="2">
    <location>
        <begin position="127"/>
        <end position="135"/>
    </location>
</feature>
<dbReference type="PROSITE" id="PS51257">
    <property type="entry name" value="PROKAR_LIPOPROTEIN"/>
    <property type="match status" value="1"/>
</dbReference>
<evidence type="ECO:0000313" key="5">
    <source>
        <dbReference type="EMBL" id="GHD98985.1"/>
    </source>
</evidence>
<dbReference type="PANTHER" id="PTHR37981:SF1">
    <property type="entry name" value="SGNH HYDROLASE-TYPE ESTERASE DOMAIN-CONTAINING PROTEIN"/>
    <property type="match status" value="1"/>
</dbReference>
<feature type="disulfide bond" evidence="2">
    <location>
        <begin position="185"/>
        <end position="232"/>
    </location>
</feature>
<dbReference type="GO" id="GO:0004806">
    <property type="term" value="F:triacylglycerol lipase activity"/>
    <property type="evidence" value="ECO:0007669"/>
    <property type="project" value="TreeGrafter"/>
</dbReference>
<gene>
    <name evidence="5" type="ORF">GCM10010339_08340</name>
</gene>
<dbReference type="Gene3D" id="3.40.50.1110">
    <property type="entry name" value="SGNH hydrolase"/>
    <property type="match status" value="1"/>
</dbReference>
<evidence type="ECO:0000256" key="2">
    <source>
        <dbReference type="PIRSR" id="PIRSR637460-2"/>
    </source>
</evidence>
<keyword evidence="6" id="KW-1185">Reference proteome</keyword>
<dbReference type="AlphaFoldDB" id="A0A918YDM8"/>
<accession>A0A918YDM8</accession>
<name>A0A918YDM8_9ACTN</name>
<keyword evidence="2" id="KW-1015">Disulfide bond</keyword>
<dbReference type="InterPro" id="IPR037460">
    <property type="entry name" value="SEST-like"/>
</dbReference>
<dbReference type="InterPro" id="IPR013830">
    <property type="entry name" value="SGNH_hydro"/>
</dbReference>
<dbReference type="Pfam" id="PF13472">
    <property type="entry name" value="Lipase_GDSL_2"/>
    <property type="match status" value="1"/>
</dbReference>
<feature type="chain" id="PRO_5038358062" evidence="3">
    <location>
        <begin position="23"/>
        <end position="269"/>
    </location>
</feature>
<dbReference type="InterPro" id="IPR036514">
    <property type="entry name" value="SGNH_hydro_sf"/>
</dbReference>
<dbReference type="SUPFAM" id="SSF52266">
    <property type="entry name" value="SGNH hydrolase"/>
    <property type="match status" value="1"/>
</dbReference>
<protein>
    <submittedName>
        <fullName evidence="5">Lipase 1</fullName>
    </submittedName>
</protein>
<feature type="active site" description="Nucleophile" evidence="1">
    <location>
        <position position="44"/>
    </location>
</feature>
<dbReference type="PANTHER" id="PTHR37981">
    <property type="entry name" value="LIPASE 2"/>
    <property type="match status" value="1"/>
</dbReference>
<evidence type="ECO:0000313" key="6">
    <source>
        <dbReference type="Proteomes" id="UP000655443"/>
    </source>
</evidence>
<organism evidence="5 6">
    <name type="scientific">Streptomyces alanosinicus</name>
    <dbReference type="NCBI Taxonomy" id="68171"/>
    <lineage>
        <taxon>Bacteria</taxon>
        <taxon>Bacillati</taxon>
        <taxon>Actinomycetota</taxon>
        <taxon>Actinomycetes</taxon>
        <taxon>Kitasatosporales</taxon>
        <taxon>Streptomycetaceae</taxon>
        <taxon>Streptomyces</taxon>
    </lineage>
</organism>
<dbReference type="GO" id="GO:0019433">
    <property type="term" value="P:triglyceride catabolic process"/>
    <property type="evidence" value="ECO:0007669"/>
    <property type="project" value="TreeGrafter"/>
</dbReference>
<proteinExistence type="predicted"/>